<evidence type="ECO:0000256" key="1">
    <source>
        <dbReference type="SAM" id="MobiDB-lite"/>
    </source>
</evidence>
<accession>A0AAD6U8R2</accession>
<dbReference type="GO" id="GO:0008270">
    <property type="term" value="F:zinc ion binding"/>
    <property type="evidence" value="ECO:0007669"/>
    <property type="project" value="InterPro"/>
</dbReference>
<feature type="domain" description="Zn(2)-C6 fungal-type" evidence="2">
    <location>
        <begin position="32"/>
        <end position="66"/>
    </location>
</feature>
<sequence length="204" mass="21882">MSYYPTNNAPISYPYSPPPTPRAPHQQRTPLACLSCRKHNIKCRPPDNSARMPCERCVARGLLCQYAPSSLADSGPGAGSQKEPTHYAPAPAPASLPSTRPPPHGQRPRYAGQALPDLSLSAGSVSAADPIPQYSASHEHRSAVPPQPPHQNYAHGVASGPMMNAPSNSGYHAMASFPGSGQQYAPSSRPSPRADYMQEQFYQR</sequence>
<organism evidence="3 4">
    <name type="scientific">Mycena belliarum</name>
    <dbReference type="NCBI Taxonomy" id="1033014"/>
    <lineage>
        <taxon>Eukaryota</taxon>
        <taxon>Fungi</taxon>
        <taxon>Dikarya</taxon>
        <taxon>Basidiomycota</taxon>
        <taxon>Agaricomycotina</taxon>
        <taxon>Agaricomycetes</taxon>
        <taxon>Agaricomycetidae</taxon>
        <taxon>Agaricales</taxon>
        <taxon>Marasmiineae</taxon>
        <taxon>Mycenaceae</taxon>
        <taxon>Mycena</taxon>
    </lineage>
</organism>
<dbReference type="SUPFAM" id="SSF57701">
    <property type="entry name" value="Zn2/Cys6 DNA-binding domain"/>
    <property type="match status" value="1"/>
</dbReference>
<evidence type="ECO:0000313" key="4">
    <source>
        <dbReference type="Proteomes" id="UP001222325"/>
    </source>
</evidence>
<protein>
    <recommendedName>
        <fullName evidence="2">Zn(2)-C6 fungal-type domain-containing protein</fullName>
    </recommendedName>
</protein>
<dbReference type="GO" id="GO:0000981">
    <property type="term" value="F:DNA-binding transcription factor activity, RNA polymerase II-specific"/>
    <property type="evidence" value="ECO:0007669"/>
    <property type="project" value="InterPro"/>
</dbReference>
<proteinExistence type="predicted"/>
<dbReference type="Gene3D" id="4.10.240.10">
    <property type="entry name" value="Zn(2)-C6 fungal-type DNA-binding domain"/>
    <property type="match status" value="1"/>
</dbReference>
<evidence type="ECO:0000313" key="3">
    <source>
        <dbReference type="EMBL" id="KAJ7093377.1"/>
    </source>
</evidence>
<dbReference type="AlphaFoldDB" id="A0AAD6U8R2"/>
<name>A0AAD6U8R2_9AGAR</name>
<dbReference type="Pfam" id="PF00172">
    <property type="entry name" value="Zn_clus"/>
    <property type="match status" value="1"/>
</dbReference>
<feature type="region of interest" description="Disordered" evidence="1">
    <location>
        <begin position="71"/>
        <end position="111"/>
    </location>
</feature>
<dbReference type="InterPro" id="IPR001138">
    <property type="entry name" value="Zn2Cys6_DnaBD"/>
</dbReference>
<reference evidence="3" key="1">
    <citation type="submission" date="2023-03" db="EMBL/GenBank/DDBJ databases">
        <title>Massive genome expansion in bonnet fungi (Mycena s.s.) driven by repeated elements and novel gene families across ecological guilds.</title>
        <authorList>
            <consortium name="Lawrence Berkeley National Laboratory"/>
            <person name="Harder C.B."/>
            <person name="Miyauchi S."/>
            <person name="Viragh M."/>
            <person name="Kuo A."/>
            <person name="Thoen E."/>
            <person name="Andreopoulos B."/>
            <person name="Lu D."/>
            <person name="Skrede I."/>
            <person name="Drula E."/>
            <person name="Henrissat B."/>
            <person name="Morin E."/>
            <person name="Kohler A."/>
            <person name="Barry K."/>
            <person name="LaButti K."/>
            <person name="Morin E."/>
            <person name="Salamov A."/>
            <person name="Lipzen A."/>
            <person name="Mereny Z."/>
            <person name="Hegedus B."/>
            <person name="Baldrian P."/>
            <person name="Stursova M."/>
            <person name="Weitz H."/>
            <person name="Taylor A."/>
            <person name="Grigoriev I.V."/>
            <person name="Nagy L.G."/>
            <person name="Martin F."/>
            <person name="Kauserud H."/>
        </authorList>
    </citation>
    <scope>NUCLEOTIDE SEQUENCE</scope>
    <source>
        <strain evidence="3">CBHHK173m</strain>
    </source>
</reference>
<dbReference type="SMART" id="SM00066">
    <property type="entry name" value="GAL4"/>
    <property type="match status" value="1"/>
</dbReference>
<comment type="caution">
    <text evidence="3">The sequence shown here is derived from an EMBL/GenBank/DDBJ whole genome shotgun (WGS) entry which is preliminary data.</text>
</comment>
<dbReference type="InterPro" id="IPR036864">
    <property type="entry name" value="Zn2-C6_fun-type_DNA-bd_sf"/>
</dbReference>
<dbReference type="EMBL" id="JARJCN010000016">
    <property type="protein sequence ID" value="KAJ7093377.1"/>
    <property type="molecule type" value="Genomic_DNA"/>
</dbReference>
<evidence type="ECO:0000259" key="2">
    <source>
        <dbReference type="PROSITE" id="PS50048"/>
    </source>
</evidence>
<dbReference type="PROSITE" id="PS50048">
    <property type="entry name" value="ZN2_CY6_FUNGAL_2"/>
    <property type="match status" value="1"/>
</dbReference>
<feature type="compositionally biased region" description="Pro residues" evidence="1">
    <location>
        <begin position="90"/>
        <end position="105"/>
    </location>
</feature>
<feature type="region of interest" description="Disordered" evidence="1">
    <location>
        <begin position="1"/>
        <end position="27"/>
    </location>
</feature>
<dbReference type="Proteomes" id="UP001222325">
    <property type="component" value="Unassembled WGS sequence"/>
</dbReference>
<keyword evidence="4" id="KW-1185">Reference proteome</keyword>
<feature type="region of interest" description="Disordered" evidence="1">
    <location>
        <begin position="123"/>
        <end position="204"/>
    </location>
</feature>
<gene>
    <name evidence="3" type="ORF">B0H15DRAFT_947507</name>
</gene>
<dbReference type="CDD" id="cd00067">
    <property type="entry name" value="GAL4"/>
    <property type="match status" value="1"/>
</dbReference>
<feature type="compositionally biased region" description="Polar residues" evidence="1">
    <location>
        <begin position="179"/>
        <end position="190"/>
    </location>
</feature>